<evidence type="ECO:0000259" key="2">
    <source>
        <dbReference type="PROSITE" id="PS51912"/>
    </source>
</evidence>
<accession>A0A8H4EYW8</accession>
<dbReference type="AlphaFoldDB" id="A0A8H4EYW8"/>
<feature type="compositionally biased region" description="Polar residues" evidence="1">
    <location>
        <begin position="268"/>
        <end position="277"/>
    </location>
</feature>
<evidence type="ECO:0000256" key="1">
    <source>
        <dbReference type="SAM" id="MobiDB-lite"/>
    </source>
</evidence>
<feature type="compositionally biased region" description="Low complexity" evidence="1">
    <location>
        <begin position="126"/>
        <end position="156"/>
    </location>
</feature>
<feature type="compositionally biased region" description="Low complexity" evidence="1">
    <location>
        <begin position="106"/>
        <end position="115"/>
    </location>
</feature>
<organism evidence="3 4">
    <name type="scientific">Mucor circinelloides f. lusitanicus</name>
    <name type="common">Mucor racemosus var. lusitanicus</name>
    <dbReference type="NCBI Taxonomy" id="29924"/>
    <lineage>
        <taxon>Eukaryota</taxon>
        <taxon>Fungi</taxon>
        <taxon>Fungi incertae sedis</taxon>
        <taxon>Mucoromycota</taxon>
        <taxon>Mucoromycotina</taxon>
        <taxon>Mucoromycetes</taxon>
        <taxon>Mucorales</taxon>
        <taxon>Mucorineae</taxon>
        <taxon>Mucoraceae</taxon>
        <taxon>Mucor</taxon>
    </lineage>
</organism>
<sequence length="357" mass="40131">MESDSNQDLPDDILEKLRNLELELEDGDITLKGFEKKKASLLADISNPSSPVSPTNQKSEAELLAELGPEPSAADVVDFLDFLPSPTHSPTRTVEAVNHMEENHRQMQQQQQGQPQPYPTFPPQQQPQYQPSPQLQQQQQYVSAQQQQMRPMQPQYRPFPPGGIGRGGNNAGPYYGNSPLPNNRPYMVRNNYAQQPPPPQSQMGRPMGPPGSNPYYGQRPPSSILPQNVMYRPQQQPYNSNQPRPQITTSPRPMYRPQPRPNGGYRPQQPQYMQSNGQPPPLQQQQQQQQSQQHGNYYSSGTPGGGGSGVSINRSLSANTGANSVSNNNMGKQYDQQQRQYLSMHSTRNDSMEWNRQ</sequence>
<dbReference type="EMBL" id="JAAECE010000007">
    <property type="protein sequence ID" value="KAF1798829.1"/>
    <property type="molecule type" value="Genomic_DNA"/>
</dbReference>
<feature type="compositionally biased region" description="Polar residues" evidence="1">
    <location>
        <begin position="233"/>
        <end position="251"/>
    </location>
</feature>
<feature type="compositionally biased region" description="Low complexity" evidence="1">
    <location>
        <begin position="283"/>
        <end position="293"/>
    </location>
</feature>
<dbReference type="Pfam" id="PF06464">
    <property type="entry name" value="DMAP_binding"/>
    <property type="match status" value="1"/>
</dbReference>
<gene>
    <name evidence="3" type="ORF">FB192DRAFT_1155728</name>
</gene>
<proteinExistence type="predicted"/>
<dbReference type="InterPro" id="IPR010506">
    <property type="entry name" value="DMAP1-bd"/>
</dbReference>
<evidence type="ECO:0000313" key="4">
    <source>
        <dbReference type="Proteomes" id="UP000469890"/>
    </source>
</evidence>
<comment type="caution">
    <text evidence="3">The sequence shown here is derived from an EMBL/GenBank/DDBJ whole genome shotgun (WGS) entry which is preliminary data.</text>
</comment>
<reference evidence="3 4" key="1">
    <citation type="submission" date="2019-09" db="EMBL/GenBank/DDBJ databases">
        <authorList>
            <consortium name="DOE Joint Genome Institute"/>
            <person name="Mondo S.J."/>
            <person name="Navarro-Mendoza M.I."/>
            <person name="Perez-Arques C."/>
            <person name="Panchal S."/>
            <person name="Nicolas F.E."/>
            <person name="Ganguly P."/>
            <person name="Pangilinan J."/>
            <person name="Grigoriev I."/>
            <person name="Heitman J."/>
            <person name="Sanya K."/>
            <person name="Garre V."/>
        </authorList>
    </citation>
    <scope>NUCLEOTIDE SEQUENCE [LARGE SCALE GENOMIC DNA]</scope>
    <source>
        <strain evidence="3 4">MU402</strain>
    </source>
</reference>
<protein>
    <recommendedName>
        <fullName evidence="2">DMAP1-binding domain-containing protein</fullName>
    </recommendedName>
</protein>
<dbReference type="Proteomes" id="UP000469890">
    <property type="component" value="Unassembled WGS sequence"/>
</dbReference>
<feature type="compositionally biased region" description="Basic and acidic residues" evidence="1">
    <location>
        <begin position="347"/>
        <end position="357"/>
    </location>
</feature>
<dbReference type="PROSITE" id="PS51912">
    <property type="entry name" value="DMAP1_BIND"/>
    <property type="match status" value="1"/>
</dbReference>
<feature type="compositionally biased region" description="Polar residues" evidence="1">
    <location>
        <begin position="312"/>
        <end position="346"/>
    </location>
</feature>
<evidence type="ECO:0000313" key="3">
    <source>
        <dbReference type="EMBL" id="KAF1798829.1"/>
    </source>
</evidence>
<feature type="compositionally biased region" description="Pro residues" evidence="1">
    <location>
        <begin position="116"/>
        <end position="125"/>
    </location>
</feature>
<feature type="domain" description="DMAP1-binding" evidence="2">
    <location>
        <begin position="5"/>
        <end position="138"/>
    </location>
</feature>
<name>A0A8H4EYW8_MUCCL</name>
<dbReference type="SMART" id="SM01137">
    <property type="entry name" value="DMAP_binding"/>
    <property type="match status" value="1"/>
</dbReference>
<feature type="region of interest" description="Disordered" evidence="1">
    <location>
        <begin position="81"/>
        <end position="357"/>
    </location>
</feature>